<dbReference type="GO" id="GO:0032131">
    <property type="term" value="F:alkylated DNA binding"/>
    <property type="evidence" value="ECO:0007669"/>
    <property type="project" value="TreeGrafter"/>
</dbReference>
<dbReference type="InterPro" id="IPR003265">
    <property type="entry name" value="HhH-GPD_domain"/>
</dbReference>
<evidence type="ECO:0000259" key="4">
    <source>
        <dbReference type="SMART" id="SM00478"/>
    </source>
</evidence>
<comment type="caution">
    <text evidence="5">The sequence shown here is derived from an EMBL/GenBank/DDBJ whole genome shotgun (WGS) entry which is preliminary data.</text>
</comment>
<feature type="domain" description="HhH-GPD" evidence="4">
    <location>
        <begin position="28"/>
        <end position="182"/>
    </location>
</feature>
<dbReference type="PANTHER" id="PTHR43003">
    <property type="entry name" value="DNA-3-METHYLADENINE GLYCOSYLASE"/>
    <property type="match status" value="1"/>
</dbReference>
<gene>
    <name evidence="5" type="ORF">AArcSt11_14950</name>
</gene>
<dbReference type="EMBL" id="JAKRVY010000010">
    <property type="protein sequence ID" value="MCL9814955.1"/>
    <property type="molecule type" value="Genomic_DNA"/>
</dbReference>
<name>A0AAE3FU11_9EURY</name>
<dbReference type="CDD" id="cd00056">
    <property type="entry name" value="ENDO3c"/>
    <property type="match status" value="1"/>
</dbReference>
<dbReference type="GO" id="GO:0043916">
    <property type="term" value="F:DNA-7-methylguanine glycosylase activity"/>
    <property type="evidence" value="ECO:0007669"/>
    <property type="project" value="TreeGrafter"/>
</dbReference>
<dbReference type="GO" id="GO:0006307">
    <property type="term" value="P:DNA alkylation repair"/>
    <property type="evidence" value="ECO:0007669"/>
    <property type="project" value="TreeGrafter"/>
</dbReference>
<keyword evidence="6" id="KW-1185">Reference proteome</keyword>
<evidence type="ECO:0000313" key="6">
    <source>
        <dbReference type="Proteomes" id="UP001202674"/>
    </source>
</evidence>
<accession>A0AAE3FU11</accession>
<dbReference type="Gene3D" id="1.10.340.30">
    <property type="entry name" value="Hypothetical protein, domain 2"/>
    <property type="match status" value="1"/>
</dbReference>
<keyword evidence="2" id="KW-0227">DNA damage</keyword>
<dbReference type="AlphaFoldDB" id="A0AAE3FU11"/>
<keyword evidence="3" id="KW-0234">DNA repair</keyword>
<dbReference type="Pfam" id="PF00730">
    <property type="entry name" value="HhH-GPD"/>
    <property type="match status" value="1"/>
</dbReference>
<evidence type="ECO:0000256" key="3">
    <source>
        <dbReference type="ARBA" id="ARBA00023204"/>
    </source>
</evidence>
<comment type="similarity">
    <text evidence="1">Belongs to the alkylbase DNA glycosidase AlkA family.</text>
</comment>
<dbReference type="GO" id="GO:0032993">
    <property type="term" value="C:protein-DNA complex"/>
    <property type="evidence" value="ECO:0007669"/>
    <property type="project" value="TreeGrafter"/>
</dbReference>
<protein>
    <submittedName>
        <fullName evidence="5">DNA-3-methyladenine glycosylase 2 family protein</fullName>
    </submittedName>
</protein>
<dbReference type="InterPro" id="IPR051912">
    <property type="entry name" value="Alkylbase_DNA_Glycosylase/TA"/>
</dbReference>
<evidence type="ECO:0000313" key="5">
    <source>
        <dbReference type="EMBL" id="MCL9814955.1"/>
    </source>
</evidence>
<dbReference type="InterPro" id="IPR011257">
    <property type="entry name" value="DNA_glycosylase"/>
</dbReference>
<dbReference type="PANTHER" id="PTHR43003:SF5">
    <property type="entry name" value="DNA-3-METHYLADENINE GLYCOSYLASE"/>
    <property type="match status" value="1"/>
</dbReference>
<reference evidence="5 6" key="1">
    <citation type="journal article" date="2022" name="Syst. Appl. Microbiol.">
        <title>Natronocalculus amylovorans gen. nov., sp. nov., and Natranaeroarchaeum aerophilus sp. nov., dominant culturable amylolytic natronoarchaea from hypersaline soda lakes in southwestern Siberia.</title>
        <authorList>
            <person name="Sorokin D.Y."/>
            <person name="Elcheninov A.G."/>
            <person name="Khizhniak T.V."/>
            <person name="Koenen M."/>
            <person name="Bale N.J."/>
            <person name="Damste J.S.S."/>
            <person name="Kublanov I.V."/>
        </authorList>
    </citation>
    <scope>NUCLEOTIDE SEQUENCE [LARGE SCALE GENOMIC DNA]</scope>
    <source>
        <strain evidence="5 6">AArc-St1-1</strain>
    </source>
</reference>
<dbReference type="SUPFAM" id="SSF48150">
    <property type="entry name" value="DNA-glycosylase"/>
    <property type="match status" value="1"/>
</dbReference>
<organism evidence="5 6">
    <name type="scientific">Natranaeroarchaeum aerophilus</name>
    <dbReference type="NCBI Taxonomy" id="2917711"/>
    <lineage>
        <taxon>Archaea</taxon>
        <taxon>Methanobacteriati</taxon>
        <taxon>Methanobacteriota</taxon>
        <taxon>Stenosarchaea group</taxon>
        <taxon>Halobacteria</taxon>
        <taxon>Halobacteriales</taxon>
        <taxon>Natronoarchaeaceae</taxon>
        <taxon>Natranaeroarchaeum</taxon>
    </lineage>
</organism>
<sequence>MADLIDEHGPVHVEPAENEYQRLVVSIINQQLSTASANAVRERVVSLFEEPITPTAMLAVDQDALRDAGVSRQKVEYLREAAEAFRRGDFTRSGLKDSSDEDIVATLTEIRGIGEWTARMYLIFVLGREDVLPLGDLAVRNGVDELYGNGDGSMTRTEMHEIANVWRPYRSYGTKYVWQAYESD</sequence>
<dbReference type="FunFam" id="1.10.340.30:FF:000004">
    <property type="entry name" value="DNA-3-methyladenine glycosylase II"/>
    <property type="match status" value="1"/>
</dbReference>
<dbReference type="GO" id="GO:0006285">
    <property type="term" value="P:base-excision repair, AP site formation"/>
    <property type="evidence" value="ECO:0007669"/>
    <property type="project" value="TreeGrafter"/>
</dbReference>
<evidence type="ECO:0000256" key="2">
    <source>
        <dbReference type="ARBA" id="ARBA00022763"/>
    </source>
</evidence>
<dbReference type="GO" id="GO:0008725">
    <property type="term" value="F:DNA-3-methyladenine glycosylase activity"/>
    <property type="evidence" value="ECO:0007669"/>
    <property type="project" value="TreeGrafter"/>
</dbReference>
<dbReference type="Gene3D" id="1.10.1670.40">
    <property type="match status" value="1"/>
</dbReference>
<proteinExistence type="inferred from homology"/>
<dbReference type="SMART" id="SM00478">
    <property type="entry name" value="ENDO3c"/>
    <property type="match status" value="1"/>
</dbReference>
<evidence type="ECO:0000256" key="1">
    <source>
        <dbReference type="ARBA" id="ARBA00010817"/>
    </source>
</evidence>
<dbReference type="Proteomes" id="UP001202674">
    <property type="component" value="Unassembled WGS sequence"/>
</dbReference>